<dbReference type="AlphaFoldDB" id="A0ABD3WMD4"/>
<dbReference type="Gene3D" id="3.30.420.40">
    <property type="match status" value="2"/>
</dbReference>
<organism evidence="3 4">
    <name type="scientific">Sinanodonta woodiana</name>
    <name type="common">Chinese pond mussel</name>
    <name type="synonym">Anodonta woodiana</name>
    <dbReference type="NCBI Taxonomy" id="1069815"/>
    <lineage>
        <taxon>Eukaryota</taxon>
        <taxon>Metazoa</taxon>
        <taxon>Spiralia</taxon>
        <taxon>Lophotrochozoa</taxon>
        <taxon>Mollusca</taxon>
        <taxon>Bivalvia</taxon>
        <taxon>Autobranchia</taxon>
        <taxon>Heteroconchia</taxon>
        <taxon>Palaeoheterodonta</taxon>
        <taxon>Unionida</taxon>
        <taxon>Unionoidea</taxon>
        <taxon>Unionidae</taxon>
        <taxon>Unioninae</taxon>
        <taxon>Sinanodonta</taxon>
    </lineage>
</organism>
<keyword evidence="4" id="KW-1185">Reference proteome</keyword>
<comment type="caution">
    <text evidence="3">The sequence shown here is derived from an EMBL/GenBank/DDBJ whole genome shotgun (WGS) entry which is preliminary data.</text>
</comment>
<sequence>MPLFEGLSYTGDKNVVIVDIGAAYTKCGLAGESGPRCIIPSAVKGSVDGKIKKIWEYNTEEELFDNLKDFLFVLYFRHLLVNPKDRRMVVCESLLCPASFRHALAQVLFKHYEVGTVMFSSGHLLSLLTLGSSIGLVMDLGYQEALVVPVYEGIPILKAVQSIPSASKAIHSRIKKMLLETAKVTTETREEKSVSMMPECLTEEILEDIKVRCCFVTKFSRAKLIREITLHGGDSGKLPTPPPGVQYPLDGGKVLHISGEIRERACEVMFEQDNEEVSIVTLILDAILQCPIDMRKELAENIVIIGGTAMLPGMYHRIKEELFDLMKKPKYADNLSLKKFKFHRPPAKENYTSWLGGAMFGALETLPSKSVTRDFYLQTGKLTDWCALDREEVA</sequence>
<evidence type="ECO:0000313" key="3">
    <source>
        <dbReference type="EMBL" id="KAL3874651.1"/>
    </source>
</evidence>
<gene>
    <name evidence="3" type="ORF">ACJMK2_037633</name>
</gene>
<dbReference type="Proteomes" id="UP001634394">
    <property type="component" value="Unassembled WGS sequence"/>
</dbReference>
<proteinExistence type="inferred from homology"/>
<protein>
    <recommendedName>
        <fullName evidence="5">Actin-related protein 10</fullName>
    </recommendedName>
</protein>
<dbReference type="InterPro" id="IPR043129">
    <property type="entry name" value="ATPase_NBD"/>
</dbReference>
<dbReference type="Gene3D" id="3.90.640.10">
    <property type="entry name" value="Actin, Chain A, domain 4"/>
    <property type="match status" value="1"/>
</dbReference>
<dbReference type="CDD" id="cd10207">
    <property type="entry name" value="ASKHA_NBD_Arp10"/>
    <property type="match status" value="1"/>
</dbReference>
<dbReference type="PANTHER" id="PTHR11937">
    <property type="entry name" value="ACTIN"/>
    <property type="match status" value="1"/>
</dbReference>
<dbReference type="SUPFAM" id="SSF53067">
    <property type="entry name" value="Actin-like ATPase domain"/>
    <property type="match status" value="2"/>
</dbReference>
<evidence type="ECO:0008006" key="5">
    <source>
        <dbReference type="Google" id="ProtNLM"/>
    </source>
</evidence>
<dbReference type="Pfam" id="PF00022">
    <property type="entry name" value="Actin"/>
    <property type="match status" value="1"/>
</dbReference>
<reference evidence="3 4" key="1">
    <citation type="submission" date="2024-11" db="EMBL/GenBank/DDBJ databases">
        <title>Chromosome-level genome assembly of the freshwater bivalve Anodonta woodiana.</title>
        <authorList>
            <person name="Chen X."/>
        </authorList>
    </citation>
    <scope>NUCLEOTIDE SEQUENCE [LARGE SCALE GENOMIC DNA]</scope>
    <source>
        <strain evidence="3">MN2024</strain>
        <tissue evidence="3">Gills</tissue>
    </source>
</reference>
<comment type="similarity">
    <text evidence="2">Belongs to the actin family.</text>
</comment>
<dbReference type="SMART" id="SM00268">
    <property type="entry name" value="ACTIN"/>
    <property type="match status" value="1"/>
</dbReference>
<comment type="function">
    <text evidence="1">Actins are highly conserved proteins that are involved in various types of cell motility and are ubiquitously expressed in all eukaryotic cells.</text>
</comment>
<dbReference type="InterPro" id="IPR004000">
    <property type="entry name" value="Actin"/>
</dbReference>
<name>A0ABD3WMD4_SINWO</name>
<evidence type="ECO:0000256" key="1">
    <source>
        <dbReference type="ARBA" id="ARBA00003520"/>
    </source>
</evidence>
<evidence type="ECO:0000313" key="4">
    <source>
        <dbReference type="Proteomes" id="UP001634394"/>
    </source>
</evidence>
<dbReference type="EMBL" id="JBJQND010000006">
    <property type="protein sequence ID" value="KAL3874651.1"/>
    <property type="molecule type" value="Genomic_DNA"/>
</dbReference>
<accession>A0ABD3WMD4</accession>
<evidence type="ECO:0000256" key="2">
    <source>
        <dbReference type="RuleBase" id="RU000487"/>
    </source>
</evidence>